<sequence length="67" mass="8093">MFDAVREVIKYRNQFLDLLVGVPNYERYVEHMQERHPEEPIQTREQFFREAQDARYNAKGGKVSRCC</sequence>
<dbReference type="AlphaFoldDB" id="A0A229UL74"/>
<evidence type="ECO:0000313" key="1">
    <source>
        <dbReference type="EMBL" id="OXM84208.1"/>
    </source>
</evidence>
<dbReference type="Proteomes" id="UP000215509">
    <property type="component" value="Unassembled WGS sequence"/>
</dbReference>
<evidence type="ECO:0000313" key="2">
    <source>
        <dbReference type="Proteomes" id="UP000215509"/>
    </source>
</evidence>
<dbReference type="RefSeq" id="WP_094016780.1">
    <property type="nucleotide sequence ID" value="NZ_NMQW01000033.1"/>
</dbReference>
<protein>
    <submittedName>
        <fullName evidence="1">Cytosolic protein</fullName>
    </submittedName>
</protein>
<proteinExistence type="predicted"/>
<comment type="caution">
    <text evidence="1">The sequence shown here is derived from an EMBL/GenBank/DDBJ whole genome shotgun (WGS) entry which is preliminary data.</text>
</comment>
<name>A0A229UL74_9BACL</name>
<dbReference type="Pfam" id="PF04328">
    <property type="entry name" value="Sel_put"/>
    <property type="match status" value="1"/>
</dbReference>
<organism evidence="1 2">
    <name type="scientific">Paenibacillus rigui</name>
    <dbReference type="NCBI Taxonomy" id="554312"/>
    <lineage>
        <taxon>Bacteria</taxon>
        <taxon>Bacillati</taxon>
        <taxon>Bacillota</taxon>
        <taxon>Bacilli</taxon>
        <taxon>Bacillales</taxon>
        <taxon>Paenibacillaceae</taxon>
        <taxon>Paenibacillus</taxon>
    </lineage>
</organism>
<keyword evidence="2" id="KW-1185">Reference proteome</keyword>
<dbReference type="InterPro" id="IPR007423">
    <property type="entry name" value="Sel_put"/>
</dbReference>
<gene>
    <name evidence="1" type="ORF">CF651_20695</name>
</gene>
<dbReference type="EMBL" id="NMQW01000033">
    <property type="protein sequence ID" value="OXM84208.1"/>
    <property type="molecule type" value="Genomic_DNA"/>
</dbReference>
<accession>A0A229UL74</accession>
<dbReference type="OrthoDB" id="9814284at2"/>
<reference evidence="1 2" key="1">
    <citation type="submission" date="2017-07" db="EMBL/GenBank/DDBJ databases">
        <title>Genome sequencing and assembly of Paenibacillus rigui.</title>
        <authorList>
            <person name="Mayilraj S."/>
        </authorList>
    </citation>
    <scope>NUCLEOTIDE SEQUENCE [LARGE SCALE GENOMIC DNA]</scope>
    <source>
        <strain evidence="1 2">JCM 16352</strain>
    </source>
</reference>
<dbReference type="PANTHER" id="PTHR38453">
    <property type="entry name" value="CYTOPLASMIC PROTEIN-RELATED"/>
    <property type="match status" value="1"/>
</dbReference>
<dbReference type="PANTHER" id="PTHR38453:SF1">
    <property type="entry name" value="CYTOPLASMIC PROTEIN"/>
    <property type="match status" value="1"/>
</dbReference>